<evidence type="ECO:0000256" key="3">
    <source>
        <dbReference type="ARBA" id="ARBA00022801"/>
    </source>
</evidence>
<dbReference type="Proteomes" id="UP000238325">
    <property type="component" value="Unassembled WGS sequence"/>
</dbReference>
<feature type="active site" description="Proton donor" evidence="4">
    <location>
        <position position="293"/>
    </location>
</feature>
<dbReference type="PRINTS" id="PR00412">
    <property type="entry name" value="EPOXHYDRLASE"/>
</dbReference>
<proteinExistence type="inferred from homology"/>
<keyword evidence="3" id="KW-0378">Hydrolase</keyword>
<comment type="similarity">
    <text evidence="1">Belongs to the peptidase S33 family.</text>
</comment>
<evidence type="ECO:0000313" key="9">
    <source>
        <dbReference type="Proteomes" id="UP000238534"/>
    </source>
</evidence>
<protein>
    <submittedName>
        <fullName evidence="6">Multidrug MFS transporter</fullName>
    </submittedName>
</protein>
<dbReference type="SUPFAM" id="SSF53474">
    <property type="entry name" value="alpha/beta-Hydrolases"/>
    <property type="match status" value="1"/>
</dbReference>
<dbReference type="PANTHER" id="PTHR21661">
    <property type="entry name" value="EPOXIDE HYDROLASE 1-RELATED"/>
    <property type="match status" value="1"/>
</dbReference>
<evidence type="ECO:0000313" key="6">
    <source>
        <dbReference type="EMBL" id="PRB85113.1"/>
    </source>
</evidence>
<organism evidence="6 9">
    <name type="scientific">Chryseobacterium culicis</name>
    <dbReference type="NCBI Taxonomy" id="680127"/>
    <lineage>
        <taxon>Bacteria</taxon>
        <taxon>Pseudomonadati</taxon>
        <taxon>Bacteroidota</taxon>
        <taxon>Flavobacteriia</taxon>
        <taxon>Flavobacteriales</taxon>
        <taxon>Weeksellaceae</taxon>
        <taxon>Chryseobacterium group</taxon>
        <taxon>Chryseobacterium</taxon>
    </lineage>
</organism>
<gene>
    <name evidence="6" type="ORF">CQ022_02275</name>
    <name evidence="7" type="ORF">CQ033_10715</name>
</gene>
<evidence type="ECO:0000313" key="7">
    <source>
        <dbReference type="EMBL" id="PRB91163.1"/>
    </source>
</evidence>
<accession>A0A2S9CX72</accession>
<name>A0A2S9CX72_CHRCI</name>
<dbReference type="InterPro" id="IPR029058">
    <property type="entry name" value="AB_hydrolase_fold"/>
</dbReference>
<dbReference type="EMBL" id="PCPH01000002">
    <property type="protein sequence ID" value="PRB91163.1"/>
    <property type="molecule type" value="Genomic_DNA"/>
</dbReference>
<comment type="caution">
    <text evidence="6">The sequence shown here is derived from an EMBL/GenBank/DDBJ whole genome shotgun (WGS) entry which is preliminary data.</text>
</comment>
<dbReference type="InterPro" id="IPR016292">
    <property type="entry name" value="Epoxide_hydrolase"/>
</dbReference>
<keyword evidence="8" id="KW-1185">Reference proteome</keyword>
<dbReference type="OrthoDB" id="9780765at2"/>
<keyword evidence="2" id="KW-0058">Aromatic hydrocarbons catabolism</keyword>
<dbReference type="Proteomes" id="UP000238534">
    <property type="component" value="Unassembled WGS sequence"/>
</dbReference>
<evidence type="ECO:0000259" key="5">
    <source>
        <dbReference type="Pfam" id="PF06441"/>
    </source>
</evidence>
<feature type="domain" description="Epoxide hydrolase N-terminal" evidence="5">
    <location>
        <begin position="1"/>
        <end position="106"/>
    </location>
</feature>
<evidence type="ECO:0000313" key="8">
    <source>
        <dbReference type="Proteomes" id="UP000238325"/>
    </source>
</evidence>
<dbReference type="GO" id="GO:0097176">
    <property type="term" value="P:epoxide metabolic process"/>
    <property type="evidence" value="ECO:0007669"/>
    <property type="project" value="TreeGrafter"/>
</dbReference>
<sequence length="369" mass="41697">MEPFTVNIPESVITDLKNRLQNARWPGEPEGSDWNYGTNEKYLKELTHYWIHDYNWRMHEQQLNQHPQYTAEIDGILIHFQYIRGKGAHPKPLILTHGWPDSYYRFHKIIPLLTQGEQSFDLVIPSIPGFGFSDKTAVSSARVADLWKKLMTEVLGYEKFCAAGGDIGMGVVKALTSKYPDALEAVHLTDVGYPMGQEDPATMSEDEKAFAQFVQQWWYSEGAYAMVQSTKPQSLAYGLNDSPVGLAGWIISFTNAGAPPELIETAFGGKDEMLTNIMIYWVTQTIGSSARMYKEDAAALWSGAHIHQKSNVPAGVLVFPREAQFPKEWAERFVNVTSFKKMNEGGHFAALELPHIFADELRSFFYSVK</sequence>
<dbReference type="EMBL" id="PCPP01000001">
    <property type="protein sequence ID" value="PRB85113.1"/>
    <property type="molecule type" value="Genomic_DNA"/>
</dbReference>
<feature type="active site" description="Proton acceptor" evidence="4">
    <location>
        <position position="347"/>
    </location>
</feature>
<dbReference type="InterPro" id="IPR000639">
    <property type="entry name" value="Epox_hydrolase-like"/>
</dbReference>
<dbReference type="Pfam" id="PF06441">
    <property type="entry name" value="EHN"/>
    <property type="match status" value="1"/>
</dbReference>
<evidence type="ECO:0000256" key="4">
    <source>
        <dbReference type="PIRSR" id="PIRSR001112-1"/>
    </source>
</evidence>
<dbReference type="RefSeq" id="WP_105682545.1">
    <property type="nucleotide sequence ID" value="NZ_JBBGZD010000001.1"/>
</dbReference>
<dbReference type="InterPro" id="IPR010497">
    <property type="entry name" value="Epoxide_hydro_N"/>
</dbReference>
<dbReference type="GO" id="GO:0004301">
    <property type="term" value="F:epoxide hydrolase activity"/>
    <property type="evidence" value="ECO:0007669"/>
    <property type="project" value="TreeGrafter"/>
</dbReference>
<dbReference type="AlphaFoldDB" id="A0A2S9CX72"/>
<evidence type="ECO:0000256" key="1">
    <source>
        <dbReference type="ARBA" id="ARBA00010088"/>
    </source>
</evidence>
<dbReference type="PANTHER" id="PTHR21661:SF35">
    <property type="entry name" value="EPOXIDE HYDROLASE"/>
    <property type="match status" value="1"/>
</dbReference>
<dbReference type="Gene3D" id="3.40.50.1820">
    <property type="entry name" value="alpha/beta hydrolase"/>
    <property type="match status" value="1"/>
</dbReference>
<feature type="active site" description="Nucleophile" evidence="4">
    <location>
        <position position="166"/>
    </location>
</feature>
<reference evidence="8 9" key="1">
    <citation type="submission" date="2017-09" db="EMBL/GenBank/DDBJ databases">
        <title>Genomic, metabolic, and phenotypic characteristics of bacterial isolates from the natural microbiome of the model nematode Caenorhabditis elegans.</title>
        <authorList>
            <person name="Zimmermann J."/>
            <person name="Obeng N."/>
            <person name="Yang W."/>
            <person name="Obeng O."/>
            <person name="Kissoyan K."/>
            <person name="Pees B."/>
            <person name="Dirksen P."/>
            <person name="Hoppner M."/>
            <person name="Franke A."/>
            <person name="Rosenstiel P."/>
            <person name="Leippe M."/>
            <person name="Dierking K."/>
            <person name="Kaleta C."/>
            <person name="Schulenburg H."/>
        </authorList>
    </citation>
    <scope>NUCLEOTIDE SEQUENCE [LARGE SCALE GENOMIC DNA]</scope>
    <source>
        <strain evidence="6 9">MYb25</strain>
        <strain evidence="7 8">MYb44</strain>
    </source>
</reference>
<dbReference type="PIRSF" id="PIRSF001112">
    <property type="entry name" value="Epoxide_hydrolase"/>
    <property type="match status" value="1"/>
</dbReference>
<evidence type="ECO:0000256" key="2">
    <source>
        <dbReference type="ARBA" id="ARBA00022797"/>
    </source>
</evidence>